<keyword evidence="2" id="KW-1185">Reference proteome</keyword>
<dbReference type="EMBL" id="CP098805">
    <property type="protein sequence ID" value="USJ29655.1"/>
    <property type="molecule type" value="Genomic_DNA"/>
</dbReference>
<sequence length="301" mass="34011">MERNGTEHVRVKKEKDMNAKQLNQQYSIVGFLNQNGFQPTIKKGHNYWYVSMIRDLEVHPSLKVDTTKNLWYDHGSGVGGTLIDLACKIFKTEDVKEVIRLITGGFSSFHPQKTAQAPTSGDRSKLRIVNEGCMQDDGLITYLNLRGVSIDVARAYCKELTYSNKGQVFKGIAFKNQSGGYEIRSNGFKSCVAPKDISFIENNGINLLIFEGFMDFLSYLMLPVFHVADANFLILNSLSLLGKATVYLSEHNSKFLFLDNDQSGFKVANKLKQGYPRVIDMSSFYAGHKDLNDFLIQNRFP</sequence>
<proteinExistence type="predicted"/>
<organism evidence="1 2">
    <name type="scientific">Dyadobacter chenhuakuii</name>
    <dbReference type="NCBI Taxonomy" id="2909339"/>
    <lineage>
        <taxon>Bacteria</taxon>
        <taxon>Pseudomonadati</taxon>
        <taxon>Bacteroidota</taxon>
        <taxon>Cytophagia</taxon>
        <taxon>Cytophagales</taxon>
        <taxon>Spirosomataceae</taxon>
        <taxon>Dyadobacter</taxon>
    </lineage>
</organism>
<dbReference type="InterPro" id="IPR036977">
    <property type="entry name" value="DNA_primase_Znf_CHC2"/>
</dbReference>
<dbReference type="Gene3D" id="3.90.580.10">
    <property type="entry name" value="Zinc finger, CHC2-type domain"/>
    <property type="match status" value="1"/>
</dbReference>
<reference evidence="1" key="1">
    <citation type="submission" date="2022-06" db="EMBL/GenBank/DDBJ databases">
        <title>Novel species in genus Dyadobacter.</title>
        <authorList>
            <person name="Ma C."/>
        </authorList>
    </citation>
    <scope>NUCLEOTIDE SEQUENCE</scope>
    <source>
        <strain evidence="1">CY22</strain>
    </source>
</reference>
<evidence type="ECO:0000313" key="1">
    <source>
        <dbReference type="EMBL" id="USJ29655.1"/>
    </source>
</evidence>
<dbReference type="Proteomes" id="UP001055420">
    <property type="component" value="Chromosome"/>
</dbReference>
<dbReference type="RefSeq" id="WP_235165484.1">
    <property type="nucleotide sequence ID" value="NZ_CP098805.1"/>
</dbReference>
<gene>
    <name evidence="1" type="ORF">NFI80_17430</name>
</gene>
<dbReference type="SUPFAM" id="SSF57783">
    <property type="entry name" value="Zinc beta-ribbon"/>
    <property type="match status" value="1"/>
</dbReference>
<accession>A0ABY4XHE1</accession>
<protein>
    <submittedName>
        <fullName evidence="1">Toprim domain-containing protein</fullName>
    </submittedName>
</protein>
<name>A0ABY4XHE1_9BACT</name>
<dbReference type="Pfam" id="PF13155">
    <property type="entry name" value="Toprim_2"/>
    <property type="match status" value="1"/>
</dbReference>
<dbReference type="Gene3D" id="3.40.1360.10">
    <property type="match status" value="1"/>
</dbReference>
<evidence type="ECO:0000313" key="2">
    <source>
        <dbReference type="Proteomes" id="UP001055420"/>
    </source>
</evidence>